<comment type="similarity">
    <text evidence="10">Belongs to the RecC family.</text>
</comment>
<evidence type="ECO:0000256" key="3">
    <source>
        <dbReference type="ARBA" id="ARBA00022763"/>
    </source>
</evidence>
<dbReference type="Gene3D" id="1.10.10.990">
    <property type="match status" value="1"/>
</dbReference>
<dbReference type="PANTHER" id="PTHR30591:SF1">
    <property type="entry name" value="RECBCD ENZYME SUBUNIT RECC"/>
    <property type="match status" value="1"/>
</dbReference>
<dbReference type="FunFam" id="3.40.50.300:FF:001153">
    <property type="entry name" value="RecBCD enzyme subunit RecC"/>
    <property type="match status" value="1"/>
</dbReference>
<dbReference type="NCBIfam" id="NF008289">
    <property type="entry name" value="PRK11069.1"/>
    <property type="match status" value="1"/>
</dbReference>
<evidence type="ECO:0000256" key="6">
    <source>
        <dbReference type="ARBA" id="ARBA00022839"/>
    </source>
</evidence>
<dbReference type="Pfam" id="PF04257">
    <property type="entry name" value="Exonuc_V_gamma"/>
    <property type="match status" value="1"/>
</dbReference>
<comment type="subunit">
    <text evidence="10">Heterotrimer of RecB, RecC and RecD. All subunits contribute to DNA-binding.</text>
</comment>
<dbReference type="InterPro" id="IPR013986">
    <property type="entry name" value="DExx_box_DNA_helicase_dom_sf"/>
</dbReference>
<keyword evidence="3 10" id="KW-0227">DNA damage</keyword>
<keyword evidence="6 10" id="KW-0269">Exonuclease</keyword>
<evidence type="ECO:0000313" key="13">
    <source>
        <dbReference type="Proteomes" id="UP000182692"/>
    </source>
</evidence>
<evidence type="ECO:0000256" key="4">
    <source>
        <dbReference type="ARBA" id="ARBA00022801"/>
    </source>
</evidence>
<keyword evidence="1 10" id="KW-0540">Nuclease</keyword>
<name>A0A1I5W2H3_9GAMM</name>
<dbReference type="InterPro" id="IPR006697">
    <property type="entry name" value="RecC"/>
</dbReference>
<reference evidence="12 13" key="1">
    <citation type="submission" date="2016-10" db="EMBL/GenBank/DDBJ databases">
        <authorList>
            <person name="de Groot N.N."/>
        </authorList>
    </citation>
    <scope>NUCLEOTIDE SEQUENCE [LARGE SCALE GENOMIC DNA]</scope>
    <source>
        <strain evidence="12 13">DSM 15893</strain>
    </source>
</reference>
<dbReference type="Gene3D" id="3.40.50.300">
    <property type="entry name" value="P-loop containing nucleotide triphosphate hydrolases"/>
    <property type="match status" value="2"/>
</dbReference>
<dbReference type="GO" id="GO:0009338">
    <property type="term" value="C:exodeoxyribonuclease V complex"/>
    <property type="evidence" value="ECO:0007669"/>
    <property type="project" value="InterPro"/>
</dbReference>
<dbReference type="PIRSF" id="PIRSF000980">
    <property type="entry name" value="RecC"/>
    <property type="match status" value="1"/>
</dbReference>
<keyword evidence="2 10" id="KW-0547">Nucleotide-binding</keyword>
<dbReference type="GO" id="GO:0000724">
    <property type="term" value="P:double-strand break repair via homologous recombination"/>
    <property type="evidence" value="ECO:0007669"/>
    <property type="project" value="UniProtKB-UniRule"/>
</dbReference>
<dbReference type="GeneID" id="35873343"/>
<dbReference type="InterPro" id="IPR027417">
    <property type="entry name" value="P-loop_NTPase"/>
</dbReference>
<keyword evidence="7 10" id="KW-0067">ATP-binding</keyword>
<evidence type="ECO:0000256" key="5">
    <source>
        <dbReference type="ARBA" id="ARBA00022806"/>
    </source>
</evidence>
<evidence type="ECO:0000256" key="9">
    <source>
        <dbReference type="ARBA" id="ARBA00023204"/>
    </source>
</evidence>
<evidence type="ECO:0000259" key="11">
    <source>
        <dbReference type="Pfam" id="PF17946"/>
    </source>
</evidence>
<comment type="function">
    <text evidence="10">A helicase/nuclease that prepares dsDNA breaks (DSB) for recombinational DNA repair. Binds to DSBs and unwinds DNA via a highly rapid and processive ATP-dependent bidirectional helicase activity. Unwinds dsDNA until it encounters a Chi (crossover hotspot instigator) sequence from the 3' direction. Cuts ssDNA a few nucleotides 3' to the Chi site. The properties and activities of the enzyme are changed at Chi. The Chi-altered holoenzyme produces a long 3'-ssDNA overhang and facilitates RecA-binding to the ssDNA for homologous DNA recombination and repair. Holoenzyme degrades any linearized DNA that is unable to undergo homologous recombination. In the holoenzyme this subunit recognizes the wild-type Chi sequence, and when added to isolated RecB increases its ATP-dependent helicase processivity.</text>
</comment>
<dbReference type="InterPro" id="IPR011335">
    <property type="entry name" value="Restrct_endonuc-II-like"/>
</dbReference>
<sequence>MFTVYHSNQLDLLKSLLVALVQQKPLENPLQKELILVQSPGMAQWLKLEMAKEQGIVANVEFPLPATFIWQMFTQVLADVPQRSFFNKEAMTWKLMKVLPEQLDDPDFAELKRYLEGDDDKQKSYQLAGKIADIYDQYLVYRPEWIKAWENEQAVPELEEEKRWQPKLWRSLYDYTLDQGQSPFHRANLYEEFIDALTAQANKPEGLSGIDRVFVFGISALPPRYLDALKAIGEHVDVHYMFTNPCRYYWGDIRDKRYLARRAAMLENRISRATNDDAEPAQFALPLAGEDDSAEVGNSLLASMGKLGRDNLLLISELQCQEVDQGFVDVARDSLLHHIQADILDLLEPGNILETATSESKREISPEDRSLMIEVCHGPMREVEVLHDRLLEMLESNPSLTPRDIIVMVADINAYSPAIQAVFGNAPGERYIPFSISDRTADQESPILTTFLRLLSLPDSRCSAAELLELLEVPAVLRRFGFDNRQFEKVKFWVEEAGIRWGLDDNTAAQFSLPDQHQNTWLFGLNRMLLGYAMPSQSGLFNDVLAYDEVQGLEADVAGKLGEFFQMLLHAQALLTKDKTGDEWAIALTALFDDIFALDVDEELAGKLIRDQLDNWLTQLTDAGFADTLSLAIVRDYLKEKLGGERISQRFLAGQVNFCTLMPMRSIPFGVVCLLGMNDGDYPRTIAPVGFDLMAGRARAGDRSRRDDDRYLFLEALQSAQQQLYISYVGRSVQDNSLKVPSVLVTELLDYCRQGYCVEGGQGLPEVLSGEQLLSHLIHHNPLVPFSKGSFNSPRASYASEWLPAAKGDGQQASPFFDAQTAVDGLQEREGELNTSVIELAELQRFWRLPIQYFFNRRLKVFFEAPEGAMEEVEPFALDNLNRYQLRDALLSHVIEHGRDEDSLARFYQYQKASGTLPLSHFGELALESEQAATLAQFDTLKPFLADRRQALEVNVSIPTSRGTVQLQGWLDERYRAGRILYRSGKVRATDRLATWIDHLCQCASGEQVDTRFFGVDDEVVFAPMSVDEAINHLTFYIERYFDGADRPYPYLPKTAMAGLQACIDKKGQWVDDEAAREKAKQKMRSAFQSGYLTIGEGENTYIARVWPEASDALLDDVFALGMQVLLPVLMAEKRDVE</sequence>
<dbReference type="STRING" id="1121869.SAMN03084138_04156"/>
<dbReference type="Gene3D" id="1.10.10.160">
    <property type="match status" value="1"/>
</dbReference>
<dbReference type="OrthoDB" id="9762834at2"/>
<dbReference type="Proteomes" id="UP000182692">
    <property type="component" value="Unassembled WGS sequence"/>
</dbReference>
<keyword evidence="9 10" id="KW-0234">DNA repair</keyword>
<dbReference type="Gene3D" id="3.40.50.10930">
    <property type="match status" value="1"/>
</dbReference>
<keyword evidence="8 10" id="KW-0238">DNA-binding</keyword>
<evidence type="ECO:0000256" key="10">
    <source>
        <dbReference type="HAMAP-Rule" id="MF_01486"/>
    </source>
</evidence>
<dbReference type="AlphaFoldDB" id="A0A1I5W2H3"/>
<dbReference type="RefSeq" id="WP_074928444.1">
    <property type="nucleotide sequence ID" value="NZ_FOWR01000043.1"/>
</dbReference>
<proteinExistence type="inferred from homology"/>
<dbReference type="InterPro" id="IPR041500">
    <property type="entry name" value="RecC_C"/>
</dbReference>
<dbReference type="GO" id="GO:0008854">
    <property type="term" value="F:exodeoxyribonuclease V activity"/>
    <property type="evidence" value="ECO:0007669"/>
    <property type="project" value="InterPro"/>
</dbReference>
<dbReference type="SUPFAM" id="SSF52540">
    <property type="entry name" value="P-loop containing nucleoside triphosphate hydrolases"/>
    <property type="match status" value="2"/>
</dbReference>
<dbReference type="CDD" id="cd22353">
    <property type="entry name" value="RecC_C-like"/>
    <property type="match status" value="1"/>
</dbReference>
<dbReference type="NCBIfam" id="TIGR01450">
    <property type="entry name" value="recC"/>
    <property type="match status" value="1"/>
</dbReference>
<comment type="miscellaneous">
    <text evidence="10">In the RecBCD complex, RecB has a slow 3'-5' helicase, an exonuclease activity and loads RecA onto ssDNA, RecD has a fast 5'-3' helicase activity, while RecC stimulates the ATPase and processivity of the RecB helicase and contributes to recognition of the Chi site.</text>
</comment>
<evidence type="ECO:0000313" key="12">
    <source>
        <dbReference type="EMBL" id="SFQ13929.1"/>
    </source>
</evidence>
<organism evidence="12 13">
    <name type="scientific">Enterovibrio norvegicus DSM 15893</name>
    <dbReference type="NCBI Taxonomy" id="1121869"/>
    <lineage>
        <taxon>Bacteria</taxon>
        <taxon>Pseudomonadati</taxon>
        <taxon>Pseudomonadota</taxon>
        <taxon>Gammaproteobacteria</taxon>
        <taxon>Vibrionales</taxon>
        <taxon>Vibrionaceae</taxon>
        <taxon>Enterovibrio</taxon>
    </lineage>
</organism>
<dbReference type="GO" id="GO:0005524">
    <property type="term" value="F:ATP binding"/>
    <property type="evidence" value="ECO:0007669"/>
    <property type="project" value="UniProtKB-UniRule"/>
</dbReference>
<dbReference type="Pfam" id="PF17946">
    <property type="entry name" value="RecC_C"/>
    <property type="match status" value="1"/>
</dbReference>
<evidence type="ECO:0000256" key="2">
    <source>
        <dbReference type="ARBA" id="ARBA00022741"/>
    </source>
</evidence>
<gene>
    <name evidence="10" type="primary">recC</name>
    <name evidence="12" type="ORF">SAMN03084138_04156</name>
</gene>
<dbReference type="SUPFAM" id="SSF52980">
    <property type="entry name" value="Restriction endonuclease-like"/>
    <property type="match status" value="1"/>
</dbReference>
<keyword evidence="4 10" id="KW-0378">Hydrolase</keyword>
<dbReference type="HAMAP" id="MF_01486">
    <property type="entry name" value="RecC"/>
    <property type="match status" value="1"/>
</dbReference>
<protein>
    <recommendedName>
        <fullName evidence="10">RecBCD enzyme subunit RecC</fullName>
    </recommendedName>
    <alternativeName>
        <fullName evidence="10">Exonuclease V subunit RecC</fullName>
        <shortName evidence="10">ExoV subunit RecC</shortName>
    </alternativeName>
    <alternativeName>
        <fullName evidence="10">Helicase/nuclease RecBCD subunit RecC</fullName>
    </alternativeName>
</protein>
<dbReference type="PANTHER" id="PTHR30591">
    <property type="entry name" value="RECBCD ENZYME SUBUNIT RECC"/>
    <property type="match status" value="1"/>
</dbReference>
<evidence type="ECO:0000256" key="1">
    <source>
        <dbReference type="ARBA" id="ARBA00022722"/>
    </source>
</evidence>
<keyword evidence="5 10" id="KW-0347">Helicase</keyword>
<dbReference type="GO" id="GO:0003677">
    <property type="term" value="F:DNA binding"/>
    <property type="evidence" value="ECO:0007669"/>
    <property type="project" value="UniProtKB-UniRule"/>
</dbReference>
<dbReference type="GO" id="GO:0003678">
    <property type="term" value="F:DNA helicase activity"/>
    <property type="evidence" value="ECO:0007669"/>
    <property type="project" value="UniProtKB-UniRule"/>
</dbReference>
<evidence type="ECO:0000256" key="7">
    <source>
        <dbReference type="ARBA" id="ARBA00022840"/>
    </source>
</evidence>
<dbReference type="EMBL" id="FOWR01000043">
    <property type="protein sequence ID" value="SFQ13929.1"/>
    <property type="molecule type" value="Genomic_DNA"/>
</dbReference>
<feature type="domain" description="RecC C-terminal" evidence="11">
    <location>
        <begin position="837"/>
        <end position="1063"/>
    </location>
</feature>
<accession>A0A1I5W2H3</accession>
<evidence type="ECO:0000256" key="8">
    <source>
        <dbReference type="ARBA" id="ARBA00023125"/>
    </source>
</evidence>